<dbReference type="SUPFAM" id="SSF103506">
    <property type="entry name" value="Mitochondrial carrier"/>
    <property type="match status" value="1"/>
</dbReference>
<evidence type="ECO:0000256" key="2">
    <source>
        <dbReference type="ARBA" id="ARBA00006375"/>
    </source>
</evidence>
<evidence type="ECO:0000256" key="3">
    <source>
        <dbReference type="ARBA" id="ARBA00022448"/>
    </source>
</evidence>
<dbReference type="PROSITE" id="PS50920">
    <property type="entry name" value="SOLCAR"/>
    <property type="match status" value="2"/>
</dbReference>
<dbReference type="EMBL" id="CAMXCT030002446">
    <property type="protein sequence ID" value="CAL4785527.1"/>
    <property type="molecule type" value="Genomic_DNA"/>
</dbReference>
<keyword evidence="3" id="KW-0813">Transport</keyword>
<evidence type="ECO:0000256" key="6">
    <source>
        <dbReference type="ARBA" id="ARBA00022989"/>
    </source>
</evidence>
<evidence type="ECO:0000256" key="5">
    <source>
        <dbReference type="ARBA" id="ARBA00022737"/>
    </source>
</evidence>
<evidence type="ECO:0000313" key="13">
    <source>
        <dbReference type="Proteomes" id="UP001152797"/>
    </source>
</evidence>
<dbReference type="InterPro" id="IPR023395">
    <property type="entry name" value="MCP_dom_sf"/>
</dbReference>
<keyword evidence="4 8" id="KW-0812">Transmembrane</keyword>
<dbReference type="PANTHER" id="PTHR45939">
    <property type="entry name" value="PEROXISOMAL MEMBRANE PROTEIN PMP34-RELATED"/>
    <property type="match status" value="1"/>
</dbReference>
<reference evidence="11" key="2">
    <citation type="submission" date="2024-04" db="EMBL/GenBank/DDBJ databases">
        <authorList>
            <person name="Chen Y."/>
            <person name="Shah S."/>
            <person name="Dougan E. K."/>
            <person name="Thang M."/>
            <person name="Chan C."/>
        </authorList>
    </citation>
    <scope>NUCLEOTIDE SEQUENCE [LARGE SCALE GENOMIC DNA]</scope>
</reference>
<protein>
    <submittedName>
        <fullName evidence="12">Peptidylprolyl isomerase</fullName>
    </submittedName>
</protein>
<dbReference type="PANTHER" id="PTHR45939:SF1">
    <property type="entry name" value="MITOCHONDRIAL THIAMINE PYROPHOSPHATE CARRIER 1-RELATED"/>
    <property type="match status" value="1"/>
</dbReference>
<dbReference type="Proteomes" id="UP001152797">
    <property type="component" value="Unassembled WGS sequence"/>
</dbReference>
<keyword evidence="13" id="KW-1185">Reference proteome</keyword>
<evidence type="ECO:0000256" key="4">
    <source>
        <dbReference type="ARBA" id="ARBA00022692"/>
    </source>
</evidence>
<keyword evidence="6" id="KW-1133">Transmembrane helix</keyword>
<keyword evidence="5" id="KW-0677">Repeat</keyword>
<dbReference type="GO" id="GO:0015217">
    <property type="term" value="F:ADP transmembrane transporter activity"/>
    <property type="evidence" value="ECO:0007669"/>
    <property type="project" value="TreeGrafter"/>
</dbReference>
<feature type="repeat" description="Solcar" evidence="8">
    <location>
        <begin position="679"/>
        <end position="762"/>
    </location>
</feature>
<dbReference type="GO" id="GO:0016853">
    <property type="term" value="F:isomerase activity"/>
    <property type="evidence" value="ECO:0007669"/>
    <property type="project" value="UniProtKB-KW"/>
</dbReference>
<dbReference type="OrthoDB" id="446044at2759"/>
<organism evidence="10">
    <name type="scientific">Cladocopium goreaui</name>
    <dbReference type="NCBI Taxonomy" id="2562237"/>
    <lineage>
        <taxon>Eukaryota</taxon>
        <taxon>Sar</taxon>
        <taxon>Alveolata</taxon>
        <taxon>Dinophyceae</taxon>
        <taxon>Suessiales</taxon>
        <taxon>Symbiodiniaceae</taxon>
        <taxon>Cladocopium</taxon>
    </lineage>
</organism>
<dbReference type="Pfam" id="PF00153">
    <property type="entry name" value="Mito_carr"/>
    <property type="match status" value="3"/>
</dbReference>
<dbReference type="AlphaFoldDB" id="A0A9P1CVI4"/>
<evidence type="ECO:0000313" key="11">
    <source>
        <dbReference type="EMBL" id="CAL1151590.1"/>
    </source>
</evidence>
<evidence type="ECO:0000256" key="7">
    <source>
        <dbReference type="ARBA" id="ARBA00023136"/>
    </source>
</evidence>
<feature type="compositionally biased region" description="Basic and acidic residues" evidence="9">
    <location>
        <begin position="10"/>
        <end position="31"/>
    </location>
</feature>
<dbReference type="InterPro" id="IPR018108">
    <property type="entry name" value="MCP_transmembrane"/>
</dbReference>
<gene>
    <name evidence="10" type="ORF">C1SCF055_LOCUS24532</name>
</gene>
<comment type="similarity">
    <text evidence="2">Belongs to the mitochondrial carrier (TC 2.A.29) family.</text>
</comment>
<accession>A0A9P1CVI4</accession>
<dbReference type="EMBL" id="CAMXCT020002446">
    <property type="protein sequence ID" value="CAL1151590.1"/>
    <property type="molecule type" value="Genomic_DNA"/>
</dbReference>
<evidence type="ECO:0000256" key="8">
    <source>
        <dbReference type="PROSITE-ProRule" id="PRU00282"/>
    </source>
</evidence>
<keyword evidence="7 8" id="KW-0472">Membrane</keyword>
<evidence type="ECO:0000256" key="9">
    <source>
        <dbReference type="SAM" id="MobiDB-lite"/>
    </source>
</evidence>
<proteinExistence type="inferred from homology"/>
<dbReference type="EMBL" id="CAMXCT010002446">
    <property type="protein sequence ID" value="CAI3998215.1"/>
    <property type="molecule type" value="Genomic_DNA"/>
</dbReference>
<dbReference type="InterPro" id="IPR052217">
    <property type="entry name" value="Mito/Peroxisomal_Carrier"/>
</dbReference>
<name>A0A9P1CVI4_9DINO</name>
<evidence type="ECO:0000256" key="1">
    <source>
        <dbReference type="ARBA" id="ARBA00004141"/>
    </source>
</evidence>
<comment type="subcellular location">
    <subcellularLocation>
        <location evidence="1">Membrane</location>
        <topology evidence="1">Multi-pass membrane protein</topology>
    </subcellularLocation>
</comment>
<comment type="caution">
    <text evidence="10">The sequence shown here is derived from an EMBL/GenBank/DDBJ whole genome shotgun (WGS) entry which is preliminary data.</text>
</comment>
<feature type="repeat" description="Solcar" evidence="8">
    <location>
        <begin position="490"/>
        <end position="581"/>
    </location>
</feature>
<keyword evidence="12" id="KW-0413">Isomerase</keyword>
<feature type="region of interest" description="Disordered" evidence="9">
    <location>
        <begin position="1"/>
        <end position="33"/>
    </location>
</feature>
<reference evidence="10" key="1">
    <citation type="submission" date="2022-10" db="EMBL/GenBank/DDBJ databases">
        <authorList>
            <person name="Chen Y."/>
            <person name="Dougan E. K."/>
            <person name="Chan C."/>
            <person name="Rhodes N."/>
            <person name="Thang M."/>
        </authorList>
    </citation>
    <scope>NUCLEOTIDE SEQUENCE</scope>
</reference>
<sequence>MADGAASSNKRKEQPEEAADSERNVRPRIDDASGAPKLASLEGLKALRALPDLVDSRSLASASRGWFWRVRDSLLGGIISRLTAASSVLRRRAPQLELWEIEAVLPQMEASAKEICDLWCTLRNRLETQLRHQKWCQLARECLAMGQDELPINLDGLDVMSVETQSFAMPAVSVIPPPPTQPPPPPPGNGVTPAPFQGPVTMPLLGPGPAPAVAALGPGTAVPAAVAAPAFAAQAPGVQNMPGTLPAQFLGVLPMPNPPAAGVAGVAGVAGAALPVAPPVATAIASNTAQQVAGVVHQLINQVMQGPAGGAAGAAPATAAGQRETVRLNIVRVIEFSLADQRVAGRLYLGFETEGQRENGGAEARSAPRPDILCVEVELAVDAGQFTQLCSAHRMVHIAAGENRSFGPWTCTERREVEKRWLELRAKALGVQGLSLDLRHFMRLMAGLLGAALLTEPVSHRRLWNGLKPVVVGPSPMARLRVGLGGMNLTTSFPEPKDRDSGELLTTVLFYPVELVKSRLQASAQSFASSSYQYSGLVDGLLSILQKNGVKGLFVGIAPVIVRAGSSDFVAAFAGEALLQRFRLESLGFLQGLFWRTLGCAVSVLSTMPFESVAARVTTSSPPLTSRGAVKVLWHEGGLKTFWRGLGVNLVLCLNPGLTFTALAQIKNLFLSLWRRQRLSTAEAAFAGVLAKLLALLISYPLMRGKSLVQARNTSGGVRQVLSSVAKDEGMRSLYQGFTAQLSKSLMSAAVKYAIKERVENLLIQSRGVPKT</sequence>
<dbReference type="GO" id="GO:0016020">
    <property type="term" value="C:membrane"/>
    <property type="evidence" value="ECO:0007669"/>
    <property type="project" value="UniProtKB-SubCell"/>
</dbReference>
<evidence type="ECO:0000313" key="10">
    <source>
        <dbReference type="EMBL" id="CAI3998215.1"/>
    </source>
</evidence>
<dbReference type="Gene3D" id="1.50.40.10">
    <property type="entry name" value="Mitochondrial carrier domain"/>
    <property type="match status" value="1"/>
</dbReference>
<evidence type="ECO:0000313" key="12">
    <source>
        <dbReference type="EMBL" id="CAL4785527.1"/>
    </source>
</evidence>